<reference evidence="1 2" key="1">
    <citation type="submission" date="2023-08" db="EMBL/GenBank/DDBJ databases">
        <authorList>
            <person name="Roldan D.M."/>
            <person name="Menes R.J."/>
        </authorList>
    </citation>
    <scope>NUCLEOTIDE SEQUENCE [LARGE SCALE GENOMIC DNA]</scope>
    <source>
        <strain evidence="1 2">CCM 2812</strain>
    </source>
</reference>
<organism evidence="1 2">
    <name type="scientific">Leptothrix discophora</name>
    <dbReference type="NCBI Taxonomy" id="89"/>
    <lineage>
        <taxon>Bacteria</taxon>
        <taxon>Pseudomonadati</taxon>
        <taxon>Pseudomonadota</taxon>
        <taxon>Betaproteobacteria</taxon>
        <taxon>Burkholderiales</taxon>
        <taxon>Sphaerotilaceae</taxon>
        <taxon>Leptothrix</taxon>
    </lineage>
</organism>
<keyword evidence="2" id="KW-1185">Reference proteome</keyword>
<dbReference type="EMBL" id="JAUZEE010000009">
    <property type="protein sequence ID" value="MDP4302110.1"/>
    <property type="molecule type" value="Genomic_DNA"/>
</dbReference>
<dbReference type="InterPro" id="IPR050519">
    <property type="entry name" value="Glycosyltransf_28_UgtP"/>
</dbReference>
<evidence type="ECO:0000313" key="2">
    <source>
        <dbReference type="Proteomes" id="UP001235760"/>
    </source>
</evidence>
<accession>A0ABT9G6J7</accession>
<protein>
    <submittedName>
        <fullName evidence="1">Galactosyldiacylglycerol synthase</fullName>
    </submittedName>
</protein>
<dbReference type="PANTHER" id="PTHR43025:SF3">
    <property type="entry name" value="MONOGALACTOSYLDIACYLGLYCEROL SYNTHASE 1, CHLOROPLASTIC"/>
    <property type="match status" value="1"/>
</dbReference>
<dbReference type="SUPFAM" id="SSF53756">
    <property type="entry name" value="UDP-Glycosyltransferase/glycogen phosphorylase"/>
    <property type="match status" value="1"/>
</dbReference>
<name>A0ABT9G6J7_LEPDI</name>
<sequence length="394" mass="43944">MQTVDLVYFNYGGGHRAAAVALEQVIARQRRPWHVRRVDLVEVLDPNEQFRKLTGLAPEDLYNKRLAHGWTWGMKPELKLLQGLIRASHELICQRLSQHWLRSEPDLVVSLVPNFNRALCLSLQASLPGVPFVTVMTDIADLPPHFWIEPDAPQQRIVCGSERALAQAREAGVPDARLDLTTGMILRPEFHEARPMTRDRREAGLRALGLDPERPVGIVMFGGEGSSQMLRIARELDGHQLILMCGRNEALAHRLSQLRRGAPHAVVGYTSEVVALLQLGSWFCGKPGPGSLSEAVQAGLPVITFRNSRTMPQERYNTDWVREQGYGLVIGSIGQIGAAVDELLQRLPEFRRRVLGCDNRAVFEVVDILADQLLRSAAVAAPTRIGRERALRLS</sequence>
<evidence type="ECO:0000313" key="1">
    <source>
        <dbReference type="EMBL" id="MDP4302110.1"/>
    </source>
</evidence>
<gene>
    <name evidence="1" type="ORF">Q8X39_15845</name>
</gene>
<dbReference type="RefSeq" id="WP_305750652.1">
    <property type="nucleotide sequence ID" value="NZ_JAUZEE010000009.1"/>
</dbReference>
<dbReference type="Proteomes" id="UP001235760">
    <property type="component" value="Unassembled WGS sequence"/>
</dbReference>
<comment type="caution">
    <text evidence="1">The sequence shown here is derived from an EMBL/GenBank/DDBJ whole genome shotgun (WGS) entry which is preliminary data.</text>
</comment>
<dbReference type="PANTHER" id="PTHR43025">
    <property type="entry name" value="MONOGALACTOSYLDIACYLGLYCEROL SYNTHASE"/>
    <property type="match status" value="1"/>
</dbReference>
<dbReference type="Gene3D" id="3.40.50.2000">
    <property type="entry name" value="Glycogen Phosphorylase B"/>
    <property type="match status" value="1"/>
</dbReference>
<proteinExistence type="predicted"/>